<reference evidence="11" key="1">
    <citation type="submission" date="2020-05" db="EMBL/GenBank/DDBJ databases">
        <title>Mycena genomes resolve the evolution of fungal bioluminescence.</title>
        <authorList>
            <person name="Tsai I.J."/>
        </authorList>
    </citation>
    <scope>NUCLEOTIDE SEQUENCE</scope>
    <source>
        <strain evidence="11">171206Taipei</strain>
    </source>
</reference>
<evidence type="ECO:0000313" key="11">
    <source>
        <dbReference type="EMBL" id="KAF7315275.1"/>
    </source>
</evidence>
<dbReference type="GeneID" id="59339904"/>
<feature type="domain" description="GIY-YIG" evidence="10">
    <location>
        <begin position="1"/>
        <end position="95"/>
    </location>
</feature>
<dbReference type="Pfam" id="PF21202">
    <property type="entry name" value="SLX1_C"/>
    <property type="match status" value="1"/>
</dbReference>
<dbReference type="CDD" id="cd10455">
    <property type="entry name" value="GIY-YIG_SLX1"/>
    <property type="match status" value="1"/>
</dbReference>
<dbReference type="InterPro" id="IPR013083">
    <property type="entry name" value="Znf_RING/FYVE/PHD"/>
</dbReference>
<dbReference type="EMBL" id="JACAZF010000001">
    <property type="protein sequence ID" value="KAF7315275.1"/>
    <property type="molecule type" value="Genomic_DNA"/>
</dbReference>
<sequence length="372" mass="40447">MPVIFSNRFILQQPPRTSSSSPSTRLILTSTYIGSTPNPPKRIRQHNGELTQGAFKTKSKRPWIMQMIVYGFPSKLTALQFEWAWQHSHKSRHLRDAEGKPLLSPARVMRAHIRAVRLMIATYWASYSLHVKLFTEAAVRDWKAAEQVTPVLPVGFTCQVELEGVNGRSGKAGSGRDGPILVDDGLFTSALLAKNNALAASGKQLTCSICGENLSSHNTEALRTALCPVSGCSSIAHLTCLSQKFLTKASTSSGILPRGGNCVGCGTYVLWGNIVHGSFRRAGMVADPEGDEDALFLSDSDEDQEPTKSRSKRRVKPANVSSEGEEFDFGAVDRGSDRAQVKSQKRIPQPTGASRNPRAASLALFESDSCSD</sequence>
<keyword evidence="6 8" id="KW-0234">DNA repair</keyword>
<accession>A0A8H6TAN4</accession>
<dbReference type="PROSITE" id="PS50164">
    <property type="entry name" value="GIY_YIG"/>
    <property type="match status" value="1"/>
</dbReference>
<dbReference type="InterPro" id="IPR027520">
    <property type="entry name" value="Slx1"/>
</dbReference>
<keyword evidence="2 8" id="KW-0255">Endonuclease</keyword>
<feature type="compositionally biased region" description="Acidic residues" evidence="9">
    <location>
        <begin position="292"/>
        <end position="304"/>
    </location>
</feature>
<comment type="function">
    <text evidence="8">Catalytic subunit of the SLX1-SLX4 structure-specific endonuclease that resolves DNA secondary structures generated during DNA repair and recombination. Has endonuclease activity towards branched DNA substrates, introducing single-strand cuts in duplex DNA close to junctions with ss-DNA.</text>
</comment>
<organism evidence="11 12">
    <name type="scientific">Mycena indigotica</name>
    <dbReference type="NCBI Taxonomy" id="2126181"/>
    <lineage>
        <taxon>Eukaryota</taxon>
        <taxon>Fungi</taxon>
        <taxon>Dikarya</taxon>
        <taxon>Basidiomycota</taxon>
        <taxon>Agaricomycotina</taxon>
        <taxon>Agaricomycetes</taxon>
        <taxon>Agaricomycetidae</taxon>
        <taxon>Agaricales</taxon>
        <taxon>Marasmiineae</taxon>
        <taxon>Mycenaceae</taxon>
        <taxon>Mycena</taxon>
    </lineage>
</organism>
<dbReference type="InterPro" id="IPR000305">
    <property type="entry name" value="GIY-YIG_endonuc"/>
</dbReference>
<dbReference type="PANTHER" id="PTHR20208">
    <property type="entry name" value="STRUCTURE-SPECIFIC ENDONUCLEASE SUBUNIT SLX1"/>
    <property type="match status" value="1"/>
</dbReference>
<protein>
    <submittedName>
        <fullName evidence="11">Structure-specific endonuclease subunit SLX1</fullName>
    </submittedName>
</protein>
<dbReference type="InterPro" id="IPR035901">
    <property type="entry name" value="GIY-YIG_endonuc_sf"/>
</dbReference>
<dbReference type="GO" id="GO:0017108">
    <property type="term" value="F:5'-flap endonuclease activity"/>
    <property type="evidence" value="ECO:0007669"/>
    <property type="project" value="InterPro"/>
</dbReference>
<dbReference type="Gene3D" id="3.40.1440.10">
    <property type="entry name" value="GIY-YIG endonuclease"/>
    <property type="match status" value="1"/>
</dbReference>
<dbReference type="OrthoDB" id="24645at2759"/>
<dbReference type="AlphaFoldDB" id="A0A8H6TAN4"/>
<evidence type="ECO:0000256" key="4">
    <source>
        <dbReference type="ARBA" id="ARBA00022801"/>
    </source>
</evidence>
<comment type="cofactor">
    <cofactor evidence="8">
        <name>a divalent metal cation</name>
        <dbReference type="ChEBI" id="CHEBI:60240"/>
    </cofactor>
</comment>
<dbReference type="Gene3D" id="3.30.40.10">
    <property type="entry name" value="Zinc/RING finger domain, C3HC4 (zinc finger)"/>
    <property type="match status" value="1"/>
</dbReference>
<keyword evidence="12" id="KW-1185">Reference proteome</keyword>
<evidence type="ECO:0000259" key="10">
    <source>
        <dbReference type="PROSITE" id="PS50164"/>
    </source>
</evidence>
<dbReference type="Proteomes" id="UP000636479">
    <property type="component" value="Unassembled WGS sequence"/>
</dbReference>
<dbReference type="GO" id="GO:0008821">
    <property type="term" value="F:crossover junction DNA endonuclease activity"/>
    <property type="evidence" value="ECO:0007669"/>
    <property type="project" value="TreeGrafter"/>
</dbReference>
<dbReference type="Pfam" id="PF01541">
    <property type="entry name" value="GIY-YIG"/>
    <property type="match status" value="1"/>
</dbReference>
<gene>
    <name evidence="11" type="ORF">MIND_00041900</name>
</gene>
<keyword evidence="4 8" id="KW-0378">Hydrolase</keyword>
<dbReference type="GO" id="GO:0000724">
    <property type="term" value="P:double-strand break repair via homologous recombination"/>
    <property type="evidence" value="ECO:0007669"/>
    <property type="project" value="TreeGrafter"/>
</dbReference>
<dbReference type="HAMAP" id="MF_03100">
    <property type="entry name" value="Endonuc_su_Slx1"/>
    <property type="match status" value="1"/>
</dbReference>
<comment type="subunit">
    <text evidence="8">Forms a heterodimer with SLX4.</text>
</comment>
<keyword evidence="1 8" id="KW-0540">Nuclease</keyword>
<evidence type="ECO:0000256" key="2">
    <source>
        <dbReference type="ARBA" id="ARBA00022759"/>
    </source>
</evidence>
<evidence type="ECO:0000256" key="1">
    <source>
        <dbReference type="ARBA" id="ARBA00022722"/>
    </source>
</evidence>
<feature type="region of interest" description="Disordered" evidence="9">
    <location>
        <begin position="292"/>
        <end position="372"/>
    </location>
</feature>
<evidence type="ECO:0000256" key="7">
    <source>
        <dbReference type="ARBA" id="ARBA00023242"/>
    </source>
</evidence>
<name>A0A8H6TAN4_9AGAR</name>
<comment type="subcellular location">
    <subcellularLocation>
        <location evidence="8">Nucleus</location>
    </subcellularLocation>
</comment>
<comment type="caution">
    <text evidence="8">Lacks conserved residue(s) required for the propagation of feature annotation.</text>
</comment>
<dbReference type="RefSeq" id="XP_037225298.1">
    <property type="nucleotide sequence ID" value="XM_037357388.1"/>
</dbReference>
<evidence type="ECO:0000313" key="12">
    <source>
        <dbReference type="Proteomes" id="UP000636479"/>
    </source>
</evidence>
<dbReference type="InterPro" id="IPR048749">
    <property type="entry name" value="SLX1_C"/>
</dbReference>
<comment type="caution">
    <text evidence="11">The sequence shown here is derived from an EMBL/GenBank/DDBJ whole genome shotgun (WGS) entry which is preliminary data.</text>
</comment>
<evidence type="ECO:0000256" key="9">
    <source>
        <dbReference type="SAM" id="MobiDB-lite"/>
    </source>
</evidence>
<keyword evidence="5 8" id="KW-0233">DNA recombination</keyword>
<dbReference type="GO" id="GO:0033557">
    <property type="term" value="C:Slx1-Slx4 complex"/>
    <property type="evidence" value="ECO:0007669"/>
    <property type="project" value="UniProtKB-UniRule"/>
</dbReference>
<proteinExistence type="inferred from homology"/>
<evidence type="ECO:0000256" key="5">
    <source>
        <dbReference type="ARBA" id="ARBA00023172"/>
    </source>
</evidence>
<evidence type="ECO:0000256" key="8">
    <source>
        <dbReference type="HAMAP-Rule" id="MF_03100"/>
    </source>
</evidence>
<dbReference type="PANTHER" id="PTHR20208:SF10">
    <property type="entry name" value="STRUCTURE-SPECIFIC ENDONUCLEASE SUBUNIT SLX1"/>
    <property type="match status" value="1"/>
</dbReference>
<keyword evidence="7 8" id="KW-0539">Nucleus</keyword>
<dbReference type="SUPFAM" id="SSF82771">
    <property type="entry name" value="GIY-YIG endonuclease"/>
    <property type="match status" value="1"/>
</dbReference>
<keyword evidence="3 8" id="KW-0227">DNA damage</keyword>
<dbReference type="InterPro" id="IPR050381">
    <property type="entry name" value="SLX1_endonuclease"/>
</dbReference>
<evidence type="ECO:0000256" key="6">
    <source>
        <dbReference type="ARBA" id="ARBA00023204"/>
    </source>
</evidence>
<comment type="similarity">
    <text evidence="8">Belongs to the SLX1 family.</text>
</comment>
<evidence type="ECO:0000256" key="3">
    <source>
        <dbReference type="ARBA" id="ARBA00022763"/>
    </source>
</evidence>